<comment type="caution">
    <text evidence="3">The sequence shown here is derived from an EMBL/GenBank/DDBJ whole genome shotgun (WGS) entry which is preliminary data.</text>
</comment>
<comment type="similarity">
    <text evidence="1">Belongs to the AHA1 family.</text>
</comment>
<dbReference type="CDD" id="cd08896">
    <property type="entry name" value="SRPBCC_CalC_Aha1-like_3"/>
    <property type="match status" value="1"/>
</dbReference>
<dbReference type="AlphaFoldDB" id="D4XS04"/>
<dbReference type="RefSeq" id="WP_004639887.1">
    <property type="nucleotide sequence ID" value="NZ_GG770435.1"/>
</dbReference>
<dbReference type="Proteomes" id="UP000003085">
    <property type="component" value="Unassembled WGS sequence"/>
</dbReference>
<protein>
    <submittedName>
        <fullName evidence="3">Putative toxin-antitoxin system, toxin component</fullName>
    </submittedName>
</protein>
<sequence length="155" mass="17814">MNLDPQTDLKLERTINVPRELLWECWTTPEHIQHFFIPKPHAIVSCEIDLRVGGKFNTLFDVDGNQIPNHGVFLEIIEHEKLVFTDAYTEDWKPSENPFMTAIILFEDLGNNGSTKYTAIARHRTPAARQQHEDMGFFSGWGTVVDQLEAYAKSL</sequence>
<dbReference type="InterPro" id="IPR013538">
    <property type="entry name" value="ASHA1/2-like_C"/>
</dbReference>
<gene>
    <name evidence="3" type="ORF">HMP0015_2496</name>
</gene>
<accession>D4XS04</accession>
<evidence type="ECO:0000313" key="3">
    <source>
        <dbReference type="EMBL" id="EFF82021.1"/>
    </source>
</evidence>
<dbReference type="HOGENOM" id="CLU_108923_6_1_6"/>
<dbReference type="Pfam" id="PF08327">
    <property type="entry name" value="AHSA1"/>
    <property type="match status" value="1"/>
</dbReference>
<name>D4XS04_ACIHA</name>
<reference evidence="4" key="1">
    <citation type="submission" date="2010-03" db="EMBL/GenBank/DDBJ databases">
        <title>Complete sequence of Mobiluncus curtisii ATCC 43063.</title>
        <authorList>
            <person name="Muzny D."/>
            <person name="Qin X."/>
            <person name="Deng J."/>
            <person name="Jiang H."/>
            <person name="Liu Y."/>
            <person name="Qu J."/>
            <person name="Song X.-Z."/>
            <person name="Zhang L."/>
            <person name="Thornton R."/>
            <person name="Coyle M."/>
            <person name="Francisco L."/>
            <person name="Jackson L."/>
            <person name="Javaid M."/>
            <person name="Korchina V."/>
            <person name="Kovar C."/>
            <person name="Mata R."/>
            <person name="Mathew T."/>
            <person name="Ngo R."/>
            <person name="Nguyen L."/>
            <person name="Nguyen N."/>
            <person name="Okwuonu G."/>
            <person name="Ongeri F."/>
            <person name="Pham C."/>
            <person name="Simmons D."/>
            <person name="Wilczek-Boney K."/>
            <person name="Hale W."/>
            <person name="Jakkamsetti A."/>
            <person name="Pham P."/>
            <person name="Ruth R."/>
            <person name="San Lucas F."/>
            <person name="Warren J."/>
            <person name="Zhang J."/>
            <person name="Zhao Z."/>
            <person name="Zhou C."/>
            <person name="Zhu D."/>
            <person name="Lee S."/>
            <person name="Bess C."/>
            <person name="Blankenburg K."/>
            <person name="Forbes L."/>
            <person name="Fu Q."/>
            <person name="Gubbala S."/>
            <person name="Hirani K."/>
            <person name="Jayaseelan J.C."/>
            <person name="Lara F."/>
            <person name="Munidasa M."/>
            <person name="Palculict T."/>
            <person name="Patil S."/>
            <person name="Pu L.-L."/>
            <person name="Saada N."/>
            <person name="Tang L."/>
            <person name="Weissenberger G."/>
            <person name="Zhu Y."/>
            <person name="Hemphill L."/>
            <person name="Shang Y."/>
            <person name="Youmans B."/>
            <person name="Ayvaz T."/>
            <person name="Ross M."/>
            <person name="Santibanez J."/>
            <person name="Aqrawi P."/>
            <person name="Gross S."/>
            <person name="Joshi V."/>
            <person name="Fowler G."/>
            <person name="Nazareth L."/>
            <person name="Reid J."/>
            <person name="Worley K."/>
            <person name="Petrosino J."/>
            <person name="Highlander S."/>
            <person name="Gibbs R."/>
            <person name="Gibbs R."/>
        </authorList>
    </citation>
    <scope>NUCLEOTIDE SEQUENCE [LARGE SCALE GENOMIC DNA]</scope>
    <source>
        <strain evidence="4">ATCC 19194</strain>
    </source>
</reference>
<dbReference type="InterPro" id="IPR023393">
    <property type="entry name" value="START-like_dom_sf"/>
</dbReference>
<organism evidence="3 4">
    <name type="scientific">Acinetobacter haemolyticus ATCC 19194</name>
    <dbReference type="NCBI Taxonomy" id="707232"/>
    <lineage>
        <taxon>Bacteria</taxon>
        <taxon>Pseudomonadati</taxon>
        <taxon>Pseudomonadota</taxon>
        <taxon>Gammaproteobacteria</taxon>
        <taxon>Moraxellales</taxon>
        <taxon>Moraxellaceae</taxon>
        <taxon>Acinetobacter</taxon>
    </lineage>
</organism>
<evidence type="ECO:0000313" key="4">
    <source>
        <dbReference type="Proteomes" id="UP000003085"/>
    </source>
</evidence>
<feature type="domain" description="Activator of Hsp90 ATPase homologue 1/2-like C-terminal" evidence="2">
    <location>
        <begin position="16"/>
        <end position="152"/>
    </location>
</feature>
<dbReference type="SUPFAM" id="SSF55961">
    <property type="entry name" value="Bet v1-like"/>
    <property type="match status" value="1"/>
</dbReference>
<dbReference type="EMBL" id="ADMT01000192">
    <property type="protein sequence ID" value="EFF82021.1"/>
    <property type="molecule type" value="Genomic_DNA"/>
</dbReference>
<proteinExistence type="inferred from homology"/>
<evidence type="ECO:0000256" key="1">
    <source>
        <dbReference type="ARBA" id="ARBA00006817"/>
    </source>
</evidence>
<dbReference type="Gene3D" id="3.30.530.20">
    <property type="match status" value="1"/>
</dbReference>
<evidence type="ECO:0000259" key="2">
    <source>
        <dbReference type="Pfam" id="PF08327"/>
    </source>
</evidence>